<evidence type="ECO:0000256" key="9">
    <source>
        <dbReference type="RuleBase" id="RU366031"/>
    </source>
</evidence>
<keyword evidence="4 9" id="KW-0456">Lyase</keyword>
<comment type="caution">
    <text evidence="11">The sequence shown here is derived from an EMBL/GenBank/DDBJ whole genome shotgun (WGS) entry which is preliminary data.</text>
</comment>
<dbReference type="EMBL" id="JACSPO010000010">
    <property type="protein sequence ID" value="MBD8063337.1"/>
    <property type="molecule type" value="Genomic_DNA"/>
</dbReference>
<evidence type="ECO:0000256" key="2">
    <source>
        <dbReference type="ARBA" id="ARBA00008133"/>
    </source>
</evidence>
<dbReference type="EC" id="4.2.1.75" evidence="3 9"/>
<dbReference type="InterPro" id="IPR003754">
    <property type="entry name" value="4pyrrol_synth_uPrphyn_synth"/>
</dbReference>
<comment type="function">
    <text evidence="6 9">Catalyzes cyclization of the linear tetrapyrrole, hydroxymethylbilane, to the macrocyclic uroporphyrinogen III.</text>
</comment>
<dbReference type="Gene3D" id="3.40.50.10090">
    <property type="match status" value="2"/>
</dbReference>
<evidence type="ECO:0000256" key="6">
    <source>
        <dbReference type="ARBA" id="ARBA00037589"/>
    </source>
</evidence>
<comment type="pathway">
    <text evidence="1 9">Porphyrin-containing compound metabolism; protoporphyrin-IX biosynthesis; coproporphyrinogen-III from 5-aminolevulinate: step 3/4.</text>
</comment>
<evidence type="ECO:0000256" key="1">
    <source>
        <dbReference type="ARBA" id="ARBA00004772"/>
    </source>
</evidence>
<name>A0ABR8Z4T9_9MICO</name>
<gene>
    <name evidence="11" type="ORF">H9624_13515</name>
</gene>
<feature type="domain" description="Tetrapyrrole biosynthesis uroporphyrinogen III synthase" evidence="10">
    <location>
        <begin position="17"/>
        <end position="241"/>
    </location>
</feature>
<dbReference type="PANTHER" id="PTHR38042:SF1">
    <property type="entry name" value="UROPORPHYRINOGEN-III SYNTHASE, CHLOROPLASTIC"/>
    <property type="match status" value="1"/>
</dbReference>
<evidence type="ECO:0000313" key="12">
    <source>
        <dbReference type="Proteomes" id="UP000661894"/>
    </source>
</evidence>
<evidence type="ECO:0000256" key="4">
    <source>
        <dbReference type="ARBA" id="ARBA00023239"/>
    </source>
</evidence>
<evidence type="ECO:0000259" key="10">
    <source>
        <dbReference type="Pfam" id="PF02602"/>
    </source>
</evidence>
<dbReference type="SUPFAM" id="SSF69618">
    <property type="entry name" value="HemD-like"/>
    <property type="match status" value="1"/>
</dbReference>
<proteinExistence type="inferred from homology"/>
<dbReference type="RefSeq" id="WP_251840437.1">
    <property type="nucleotide sequence ID" value="NZ_JACSPO010000010.1"/>
</dbReference>
<keyword evidence="5 9" id="KW-0627">Porphyrin biosynthesis</keyword>
<keyword evidence="12" id="KW-1185">Reference proteome</keyword>
<evidence type="ECO:0000256" key="5">
    <source>
        <dbReference type="ARBA" id="ARBA00023244"/>
    </source>
</evidence>
<evidence type="ECO:0000256" key="7">
    <source>
        <dbReference type="ARBA" id="ARBA00040167"/>
    </source>
</evidence>
<dbReference type="PANTHER" id="PTHR38042">
    <property type="entry name" value="UROPORPHYRINOGEN-III SYNTHASE, CHLOROPLASTIC"/>
    <property type="match status" value="1"/>
</dbReference>
<evidence type="ECO:0000256" key="8">
    <source>
        <dbReference type="ARBA" id="ARBA00048617"/>
    </source>
</evidence>
<dbReference type="Pfam" id="PF02602">
    <property type="entry name" value="HEM4"/>
    <property type="match status" value="1"/>
</dbReference>
<dbReference type="Proteomes" id="UP000661894">
    <property type="component" value="Unassembled WGS sequence"/>
</dbReference>
<accession>A0ABR8Z4T9</accession>
<dbReference type="InterPro" id="IPR036108">
    <property type="entry name" value="4pyrrol_syn_uPrphyn_synt_sf"/>
</dbReference>
<reference evidence="11 12" key="1">
    <citation type="submission" date="2020-08" db="EMBL/GenBank/DDBJ databases">
        <title>A Genomic Blueprint of the Chicken Gut Microbiome.</title>
        <authorList>
            <person name="Gilroy R."/>
            <person name="Ravi A."/>
            <person name="Getino M."/>
            <person name="Pursley I."/>
            <person name="Horton D.L."/>
            <person name="Alikhan N.-F."/>
            <person name="Baker D."/>
            <person name="Gharbi K."/>
            <person name="Hall N."/>
            <person name="Watson M."/>
            <person name="Adriaenssens E.M."/>
            <person name="Foster-Nyarko E."/>
            <person name="Jarju S."/>
            <person name="Secka A."/>
            <person name="Antonio M."/>
            <person name="Oren A."/>
            <person name="Chaudhuri R."/>
            <person name="La Ragione R.M."/>
            <person name="Hildebrand F."/>
            <person name="Pallen M.J."/>
        </authorList>
    </citation>
    <scope>NUCLEOTIDE SEQUENCE [LARGE SCALE GENOMIC DNA]</scope>
    <source>
        <strain evidence="11 12">Sa1BUA1</strain>
    </source>
</reference>
<evidence type="ECO:0000256" key="3">
    <source>
        <dbReference type="ARBA" id="ARBA00013109"/>
    </source>
</evidence>
<dbReference type="CDD" id="cd06578">
    <property type="entry name" value="HemD"/>
    <property type="match status" value="1"/>
</dbReference>
<organism evidence="11 12">
    <name type="scientific">Oceanitalea stevensii</name>
    <dbReference type="NCBI Taxonomy" id="2763072"/>
    <lineage>
        <taxon>Bacteria</taxon>
        <taxon>Bacillati</taxon>
        <taxon>Actinomycetota</taxon>
        <taxon>Actinomycetes</taxon>
        <taxon>Micrococcales</taxon>
        <taxon>Bogoriellaceae</taxon>
        <taxon>Georgenia</taxon>
    </lineage>
</organism>
<evidence type="ECO:0000313" key="11">
    <source>
        <dbReference type="EMBL" id="MBD8063337.1"/>
    </source>
</evidence>
<protein>
    <recommendedName>
        <fullName evidence="7 9">Uroporphyrinogen-III synthase</fullName>
        <ecNumber evidence="3 9">4.2.1.75</ecNumber>
    </recommendedName>
</protein>
<dbReference type="InterPro" id="IPR039793">
    <property type="entry name" value="UROS/Hem4"/>
</dbReference>
<comment type="similarity">
    <text evidence="2 9">Belongs to the uroporphyrinogen-III synthase family.</text>
</comment>
<comment type="catalytic activity">
    <reaction evidence="8 9">
        <text>hydroxymethylbilane = uroporphyrinogen III + H2O</text>
        <dbReference type="Rhea" id="RHEA:18965"/>
        <dbReference type="ChEBI" id="CHEBI:15377"/>
        <dbReference type="ChEBI" id="CHEBI:57308"/>
        <dbReference type="ChEBI" id="CHEBI:57845"/>
        <dbReference type="EC" id="4.2.1.75"/>
    </reaction>
</comment>
<sequence>MSLAGRTLLLPRTDAADRLARAAEELGARTVTADLIRHETVTPTDELDAALRAAASVDWVALTSATTVAAVAERATALGTTLPQLLTGPRVAVVGQATGAALAAHGVAADLVPPERSSATELLAVWPAGSGTVLVPRSEIAAPTLVDGLRERGWDVRDVVAYRTVPATVADPAVADLLDGGGVDVVVLTSGSTASAFAALYGTTAPVRVCAIGESTADAARRAGLPVHAVADHQSTAGLLEAAGRALTTGARP</sequence>